<evidence type="ECO:0000256" key="1">
    <source>
        <dbReference type="SAM" id="MobiDB-lite"/>
    </source>
</evidence>
<feature type="region of interest" description="Disordered" evidence="1">
    <location>
        <begin position="154"/>
        <end position="174"/>
    </location>
</feature>
<dbReference type="EMBL" id="CP001798">
    <property type="protein sequence ID" value="ADE13262.1"/>
    <property type="molecule type" value="Genomic_DNA"/>
</dbReference>
<proteinExistence type="predicted"/>
<gene>
    <name evidence="2" type="ordered locus">Nhal_0041</name>
</gene>
<keyword evidence="3" id="KW-1185">Reference proteome</keyword>
<dbReference type="STRING" id="472759.Nhal_0041"/>
<dbReference type="Gene3D" id="3.10.420.10">
    <property type="entry name" value="SecB-like"/>
    <property type="match status" value="1"/>
</dbReference>
<dbReference type="HOGENOM" id="CLU_1641938_0_0_6"/>
<dbReference type="KEGG" id="nhl:Nhal_0041"/>
<dbReference type="Proteomes" id="UP000001844">
    <property type="component" value="Chromosome"/>
</dbReference>
<dbReference type="SUPFAM" id="SSF54611">
    <property type="entry name" value="SecB-like"/>
    <property type="match status" value="1"/>
</dbReference>
<name>D5C474_NITHN</name>
<dbReference type="AlphaFoldDB" id="D5C474"/>
<dbReference type="eggNOG" id="ENOG502ZZ37">
    <property type="taxonomic scope" value="Bacteria"/>
</dbReference>
<organism evidence="2 3">
    <name type="scientific">Nitrosococcus halophilus (strain Nc4)</name>
    <dbReference type="NCBI Taxonomy" id="472759"/>
    <lineage>
        <taxon>Bacteria</taxon>
        <taxon>Pseudomonadati</taxon>
        <taxon>Pseudomonadota</taxon>
        <taxon>Gammaproteobacteria</taxon>
        <taxon>Chromatiales</taxon>
        <taxon>Chromatiaceae</taxon>
        <taxon>Nitrosococcus</taxon>
    </lineage>
</organism>
<evidence type="ECO:0000313" key="3">
    <source>
        <dbReference type="Proteomes" id="UP000001844"/>
    </source>
</evidence>
<sequence length="174" mass="20009">MSQELLNEAANHLVLGAIYLKGSQTFKEDNFSTSRKGQRIQHQSFRGLLHCDIQSKEKNNKQVFLYKYIFSVGVRLVDSGLEEGDKGFVLVSIEAEFETNYLSDKLLEEECIEAFGKLNVGYHVWPYWREYVQSTCARMGINPIVVPLYTDLQKKQKKGNYPKKSKESSRKASD</sequence>
<feature type="compositionally biased region" description="Basic and acidic residues" evidence="1">
    <location>
        <begin position="164"/>
        <end position="174"/>
    </location>
</feature>
<evidence type="ECO:0000313" key="2">
    <source>
        <dbReference type="EMBL" id="ADE13262.1"/>
    </source>
</evidence>
<evidence type="ECO:0008006" key="4">
    <source>
        <dbReference type="Google" id="ProtNLM"/>
    </source>
</evidence>
<dbReference type="InterPro" id="IPR035958">
    <property type="entry name" value="SecB-like_sf"/>
</dbReference>
<accession>D5C474</accession>
<dbReference type="RefSeq" id="WP_013031158.1">
    <property type="nucleotide sequence ID" value="NC_013960.1"/>
</dbReference>
<protein>
    <recommendedName>
        <fullName evidence="4">Preprotein translocase subunit SecB</fullName>
    </recommendedName>
</protein>
<reference evidence="3" key="1">
    <citation type="submission" date="2010-04" db="EMBL/GenBank/DDBJ databases">
        <title>Complete genome sequence of Nitrosococcus halophilus Nc4, a salt-adapted, aerobic obligate ammonia-oxidizing sulfur purple bacterium.</title>
        <authorList>
            <consortium name="US DOE Joint Genome Institute"/>
            <person name="Campbell M.A."/>
            <person name="Malfatti S.A."/>
            <person name="Chain P.S.G."/>
            <person name="Heidelberg J.F."/>
            <person name="Ward B.B."/>
            <person name="Klotz M.G."/>
        </authorList>
    </citation>
    <scope>NUCLEOTIDE SEQUENCE [LARGE SCALE GENOMIC DNA]</scope>
    <source>
        <strain evidence="3">Nc4</strain>
    </source>
</reference>
<dbReference type="OrthoDB" id="6058761at2"/>